<evidence type="ECO:0000313" key="1">
    <source>
        <dbReference type="EMBL" id="KAI9898218.1"/>
    </source>
</evidence>
<organism evidence="1 2">
    <name type="scientific">Trichothecium roseum</name>
    <dbReference type="NCBI Taxonomy" id="47278"/>
    <lineage>
        <taxon>Eukaryota</taxon>
        <taxon>Fungi</taxon>
        <taxon>Dikarya</taxon>
        <taxon>Ascomycota</taxon>
        <taxon>Pezizomycotina</taxon>
        <taxon>Sordariomycetes</taxon>
        <taxon>Hypocreomycetidae</taxon>
        <taxon>Hypocreales</taxon>
        <taxon>Hypocreales incertae sedis</taxon>
        <taxon>Trichothecium</taxon>
    </lineage>
</organism>
<dbReference type="EMBL" id="CM047945">
    <property type="protein sequence ID" value="KAI9898218.1"/>
    <property type="molecule type" value="Genomic_DNA"/>
</dbReference>
<name>A0ACC0UYC0_9HYPO</name>
<protein>
    <submittedName>
        <fullName evidence="1">Uncharacterized protein</fullName>
    </submittedName>
</protein>
<dbReference type="Proteomes" id="UP001163324">
    <property type="component" value="Chromosome 6"/>
</dbReference>
<accession>A0ACC0UYC0</accession>
<sequence length="817" mass="90226">MEQDDANALQAAAKARPTSSCSTNSARSITTQTAIDHSGFTTDNSGLYTQQWYPGHAGLPNGMGPDGMMLQTSAHVQGAPLQGFGADGAMHSPMGHHISFQHQQIQQQQPGAVRHPLPNEQFMGGPGFPTVNDQMTMMQPNSIRRTTPPNKTSANNEKEMRTLFETNRGRDIADVAKELQENDKGPCSERYRQVFAMLWLNEKCTRGKGSVPRGRVYANYANRCSKEKVTVLNPASFGKLVRILFPGLKTRRLGIRGESKYHYVDFQIDEEPGTVEDDVAADPAPKQSAPAPSKKASGTKRKQSHESLDMNEPHPSAEHEERESLRRRISQPRSSWSQCRYIDAHRSDGDGPLNGPFHKVHVDLKIIPEGFNSGTPIDSPLRLPPIRPYLPAGADPDAVQSLVACYTTHLTSSVEAFRFCKNKAFFRALEAFYGTLTSPVQRLFKNPQLAPWISACDLVAYQRMMLIVQKLTLQVVPRAALDILGDMGNRLIPKIRTVHRALPPHVINARELPAAAFVTILERFLRVNVAAHAVARIMTNSANRDLMFDELEAMVNVRRAAECVPARSMDKVRRTLTKDILFLIRPRNIPEGVDAATLQGYEFPVSGEEDQAEAARVAETILTDWVQYLQNLPNKFPQASATDIVLCVERVGNSILRDITMGQGTSFSSWWVLKAWIDETCNFLAESGGYLEMKTVESAEFEEADEMAEGCGDADVSRENVSVHIHQTTRSPSPELPSLKVSNMGTIDSGRAPFPPPKTSTFANTNANARVDIQLTQCSDAPNSHDDSGVAMTLPEDQFYMDKLSFSDVVDSSAQAA</sequence>
<comment type="caution">
    <text evidence="1">The sequence shown here is derived from an EMBL/GenBank/DDBJ whole genome shotgun (WGS) entry which is preliminary data.</text>
</comment>
<gene>
    <name evidence="1" type="ORF">N3K66_006578</name>
</gene>
<reference evidence="1" key="1">
    <citation type="submission" date="2022-10" db="EMBL/GenBank/DDBJ databases">
        <title>Complete Genome of Trichothecium roseum strain YXFP-22015, a Plant Pathogen Isolated from Citrus.</title>
        <authorList>
            <person name="Wang Y."/>
            <person name="Zhu L."/>
        </authorList>
    </citation>
    <scope>NUCLEOTIDE SEQUENCE</scope>
    <source>
        <strain evidence="1">YXFP-22015</strain>
    </source>
</reference>
<proteinExistence type="predicted"/>
<evidence type="ECO:0000313" key="2">
    <source>
        <dbReference type="Proteomes" id="UP001163324"/>
    </source>
</evidence>
<keyword evidence="2" id="KW-1185">Reference proteome</keyword>